<evidence type="ECO:0000313" key="1">
    <source>
        <dbReference type="EMBL" id="GFN75481.1"/>
    </source>
</evidence>
<dbReference type="EMBL" id="BLXT01000273">
    <property type="protein sequence ID" value="GFN75481.1"/>
    <property type="molecule type" value="Genomic_DNA"/>
</dbReference>
<dbReference type="Proteomes" id="UP000735302">
    <property type="component" value="Unassembled WGS sequence"/>
</dbReference>
<name>A0AAV3XYF1_9GAST</name>
<dbReference type="AlphaFoldDB" id="A0AAV3XYF1"/>
<accession>A0AAV3XYF1</accession>
<sequence>MVRPESRGHHSTVAGVQQYTSRRQGSTLLVQFTNFCFSDTQLCYIDGNGTWGGAWLSDLRIKKKSGQFYGPNRSIVKFLKCTKLLAHVARHTSYMTGVTRHARDSATSREMSVGVESGKEI</sequence>
<gene>
    <name evidence="1" type="ORF">PoB_000198700</name>
</gene>
<proteinExistence type="predicted"/>
<evidence type="ECO:0000313" key="2">
    <source>
        <dbReference type="Proteomes" id="UP000735302"/>
    </source>
</evidence>
<comment type="caution">
    <text evidence="1">The sequence shown here is derived from an EMBL/GenBank/DDBJ whole genome shotgun (WGS) entry which is preliminary data.</text>
</comment>
<keyword evidence="2" id="KW-1185">Reference proteome</keyword>
<protein>
    <submittedName>
        <fullName evidence="1">Uncharacterized protein</fullName>
    </submittedName>
</protein>
<reference evidence="1 2" key="1">
    <citation type="journal article" date="2021" name="Elife">
        <title>Chloroplast acquisition without the gene transfer in kleptoplastic sea slugs, Plakobranchus ocellatus.</title>
        <authorList>
            <person name="Maeda T."/>
            <person name="Takahashi S."/>
            <person name="Yoshida T."/>
            <person name="Shimamura S."/>
            <person name="Takaki Y."/>
            <person name="Nagai Y."/>
            <person name="Toyoda A."/>
            <person name="Suzuki Y."/>
            <person name="Arimoto A."/>
            <person name="Ishii H."/>
            <person name="Satoh N."/>
            <person name="Nishiyama T."/>
            <person name="Hasebe M."/>
            <person name="Maruyama T."/>
            <person name="Minagawa J."/>
            <person name="Obokata J."/>
            <person name="Shigenobu S."/>
        </authorList>
    </citation>
    <scope>NUCLEOTIDE SEQUENCE [LARGE SCALE GENOMIC DNA]</scope>
</reference>
<organism evidence="1 2">
    <name type="scientific">Plakobranchus ocellatus</name>
    <dbReference type="NCBI Taxonomy" id="259542"/>
    <lineage>
        <taxon>Eukaryota</taxon>
        <taxon>Metazoa</taxon>
        <taxon>Spiralia</taxon>
        <taxon>Lophotrochozoa</taxon>
        <taxon>Mollusca</taxon>
        <taxon>Gastropoda</taxon>
        <taxon>Heterobranchia</taxon>
        <taxon>Euthyneura</taxon>
        <taxon>Panpulmonata</taxon>
        <taxon>Sacoglossa</taxon>
        <taxon>Placobranchoidea</taxon>
        <taxon>Plakobranchidae</taxon>
        <taxon>Plakobranchus</taxon>
    </lineage>
</organism>